<dbReference type="AlphaFoldDB" id="A0A6N6REV6"/>
<dbReference type="EMBL" id="WBVO01000008">
    <property type="protein sequence ID" value="KAB2808700.1"/>
    <property type="molecule type" value="Genomic_DNA"/>
</dbReference>
<keyword evidence="1" id="KW-0175">Coiled coil</keyword>
<name>A0A6N6REV6_9FLAO</name>
<dbReference type="RefSeq" id="WP_151667795.1">
    <property type="nucleotide sequence ID" value="NZ_WBVO01000008.1"/>
</dbReference>
<organism evidence="2 3">
    <name type="scientific">Phaeocystidibacter luteus</name>
    <dbReference type="NCBI Taxonomy" id="911197"/>
    <lineage>
        <taxon>Bacteria</taxon>
        <taxon>Pseudomonadati</taxon>
        <taxon>Bacteroidota</taxon>
        <taxon>Flavobacteriia</taxon>
        <taxon>Flavobacteriales</taxon>
        <taxon>Phaeocystidibacteraceae</taxon>
        <taxon>Phaeocystidibacter</taxon>
    </lineage>
</organism>
<reference evidence="2 3" key="1">
    <citation type="submission" date="2019-09" db="EMBL/GenBank/DDBJ databases">
        <title>Genomes of family Cryomorphaceae.</title>
        <authorList>
            <person name="Bowman J.P."/>
        </authorList>
    </citation>
    <scope>NUCLEOTIDE SEQUENCE [LARGE SCALE GENOMIC DNA]</scope>
    <source>
        <strain evidence="2 3">LMG 25704</strain>
    </source>
</reference>
<comment type="caution">
    <text evidence="2">The sequence shown here is derived from an EMBL/GenBank/DDBJ whole genome shotgun (WGS) entry which is preliminary data.</text>
</comment>
<evidence type="ECO:0000313" key="2">
    <source>
        <dbReference type="EMBL" id="KAB2808700.1"/>
    </source>
</evidence>
<gene>
    <name evidence="2" type="ORF">F8C67_10460</name>
</gene>
<dbReference type="Proteomes" id="UP000468650">
    <property type="component" value="Unassembled WGS sequence"/>
</dbReference>
<accession>A0A6N6REV6</accession>
<evidence type="ECO:0000313" key="3">
    <source>
        <dbReference type="Proteomes" id="UP000468650"/>
    </source>
</evidence>
<proteinExistence type="predicted"/>
<sequence length="110" mass="12232">MIPRDVNHSFLVVYSLNVSSYRISAISLYFFDLLKGMSGIYSSISERKMQMSNPSERALGGAKPIELLVDRLQNTIEEQKREIAILKAKLRLATKAAIISVESLEQASAA</sequence>
<keyword evidence="3" id="KW-1185">Reference proteome</keyword>
<feature type="coiled-coil region" evidence="1">
    <location>
        <begin position="69"/>
        <end position="96"/>
    </location>
</feature>
<evidence type="ECO:0000256" key="1">
    <source>
        <dbReference type="SAM" id="Coils"/>
    </source>
</evidence>
<protein>
    <submittedName>
        <fullName evidence="2">Uncharacterized protein</fullName>
    </submittedName>
</protein>